<comment type="caution">
    <text evidence="1">The sequence shown here is derived from an EMBL/GenBank/DDBJ whole genome shotgun (WGS) entry which is preliminary data.</text>
</comment>
<dbReference type="RefSeq" id="WP_121645010.1">
    <property type="nucleotide sequence ID" value="NZ_RCWN01000001.1"/>
</dbReference>
<proteinExistence type="predicted"/>
<gene>
    <name evidence="1" type="ORF">D8780_07335</name>
</gene>
<evidence type="ECO:0000313" key="2">
    <source>
        <dbReference type="Proteomes" id="UP000281094"/>
    </source>
</evidence>
<dbReference type="EMBL" id="RCWN01000001">
    <property type="protein sequence ID" value="RLQ88045.1"/>
    <property type="molecule type" value="Genomic_DNA"/>
</dbReference>
<dbReference type="AlphaFoldDB" id="A0A3L7JCK3"/>
<evidence type="ECO:0008006" key="3">
    <source>
        <dbReference type="Google" id="ProtNLM"/>
    </source>
</evidence>
<keyword evidence="2" id="KW-1185">Reference proteome</keyword>
<evidence type="ECO:0000313" key="1">
    <source>
        <dbReference type="EMBL" id="RLQ88045.1"/>
    </source>
</evidence>
<organism evidence="1 2">
    <name type="scientific">Notoacmeibacter ruber</name>
    <dbReference type="NCBI Taxonomy" id="2670375"/>
    <lineage>
        <taxon>Bacteria</taxon>
        <taxon>Pseudomonadati</taxon>
        <taxon>Pseudomonadota</taxon>
        <taxon>Alphaproteobacteria</taxon>
        <taxon>Hyphomicrobiales</taxon>
        <taxon>Notoacmeibacteraceae</taxon>
        <taxon>Notoacmeibacter</taxon>
    </lineage>
</organism>
<accession>A0A3L7JCK3</accession>
<name>A0A3L7JCK3_9HYPH</name>
<dbReference type="Proteomes" id="UP000281094">
    <property type="component" value="Unassembled WGS sequence"/>
</dbReference>
<reference evidence="1 2" key="1">
    <citation type="submission" date="2018-10" db="EMBL/GenBank/DDBJ databases">
        <title>Notoacmeibacter sp. M2BS9Y-3-1, whole genome shotgun sequence.</title>
        <authorList>
            <person name="Tuo L."/>
        </authorList>
    </citation>
    <scope>NUCLEOTIDE SEQUENCE [LARGE SCALE GENOMIC DNA]</scope>
    <source>
        <strain evidence="1 2">M2BS9Y-3-1</strain>
    </source>
</reference>
<sequence length="65" mass="7442">MSEDITPAMRENEGKDWSDDEIAMLRQLNDENAPVKVASVKLGRPPQEIKAKCFEEKIDLHMLDD</sequence>
<protein>
    <recommendedName>
        <fullName evidence="3">Myb-like domain-containing protein</fullName>
    </recommendedName>
</protein>